<evidence type="ECO:0000313" key="5">
    <source>
        <dbReference type="EMBL" id="QOY37153.1"/>
    </source>
</evidence>
<dbReference type="EMBL" id="CP063356">
    <property type="protein sequence ID" value="QOY37153.1"/>
    <property type="molecule type" value="Genomic_DNA"/>
</dbReference>
<proteinExistence type="predicted"/>
<reference evidence="5" key="4">
    <citation type="submission" date="2020-10" db="EMBL/GenBank/DDBJ databases">
        <authorList>
            <person name="Bassil N.M."/>
            <person name="Lloyd J.R."/>
        </authorList>
    </citation>
    <scope>NUCLEOTIDE SEQUENCE</scope>
    <source>
        <strain evidence="5">NB2006</strain>
    </source>
</reference>
<evidence type="ECO:0000313" key="4">
    <source>
        <dbReference type="EMBL" id="OIJ16985.1"/>
    </source>
</evidence>
<dbReference type="SUPFAM" id="SSF48403">
    <property type="entry name" value="Ankyrin repeat"/>
    <property type="match status" value="1"/>
</dbReference>
<evidence type="ECO:0000256" key="1">
    <source>
        <dbReference type="ARBA" id="ARBA00022729"/>
    </source>
</evidence>
<evidence type="ECO:0000256" key="2">
    <source>
        <dbReference type="PROSITE-ProRule" id="PRU00023"/>
    </source>
</evidence>
<organism evidence="4 6">
    <name type="scientific">Anaerobacillus isosaccharinicus</name>
    <dbReference type="NCBI Taxonomy" id="1532552"/>
    <lineage>
        <taxon>Bacteria</taxon>
        <taxon>Bacillati</taxon>
        <taxon>Bacillota</taxon>
        <taxon>Bacilli</taxon>
        <taxon>Bacillales</taxon>
        <taxon>Bacillaceae</taxon>
        <taxon>Anaerobacillus</taxon>
    </lineage>
</organism>
<dbReference type="Proteomes" id="UP000180175">
    <property type="component" value="Chromosome"/>
</dbReference>
<reference evidence="5 6" key="3">
    <citation type="journal article" date="2019" name="Int. J. Syst. Evol. Microbiol.">
        <title>Anaerobacillus isosaccharinicus sp. nov., an alkaliphilic bacterium which degrades isosaccharinic acid.</title>
        <authorList>
            <person name="Bassil N.M."/>
            <person name="Lloyd J.R."/>
        </authorList>
    </citation>
    <scope>NUCLEOTIDE SEQUENCE [LARGE SCALE GENOMIC DNA]</scope>
    <source>
        <strain evidence="5 6">NB2006</strain>
    </source>
</reference>
<dbReference type="InterPro" id="IPR001119">
    <property type="entry name" value="SLH_dom"/>
</dbReference>
<evidence type="ECO:0000259" key="3">
    <source>
        <dbReference type="PROSITE" id="PS51272"/>
    </source>
</evidence>
<name>A0A1S2LZS6_9BACI</name>
<reference evidence="5 6" key="2">
    <citation type="journal article" date="2017" name="Genome Announc.">
        <title>Draft Genome Sequences of Four Alkaliphilic Bacteria Belonging to the Anaerobacillus Genus.</title>
        <authorList>
            <person name="Bassil N.M."/>
            <person name="Lloyd J.R."/>
        </authorList>
    </citation>
    <scope>NUCLEOTIDE SEQUENCE [LARGE SCALE GENOMIC DNA]</scope>
    <source>
        <strain evidence="5 6">NB2006</strain>
    </source>
</reference>
<dbReference type="AlphaFoldDB" id="A0A1S2LZS6"/>
<dbReference type="InterPro" id="IPR036770">
    <property type="entry name" value="Ankyrin_rpt-contain_sf"/>
</dbReference>
<feature type="domain" description="SLH" evidence="3">
    <location>
        <begin position="78"/>
        <end position="141"/>
    </location>
</feature>
<dbReference type="Pfam" id="PF00395">
    <property type="entry name" value="SLH"/>
    <property type="match status" value="1"/>
</dbReference>
<dbReference type="InterPro" id="IPR002110">
    <property type="entry name" value="Ankyrin_rpt"/>
</dbReference>
<dbReference type="Gene3D" id="1.25.40.20">
    <property type="entry name" value="Ankyrin repeat-containing domain"/>
    <property type="match status" value="1"/>
</dbReference>
<reference evidence="4 6" key="1">
    <citation type="submission" date="2016-10" db="EMBL/GenBank/DDBJ databases">
        <title>Draft genome sequences of four alkaliphilic bacteria belonging to the Anaerobacillus genus.</title>
        <authorList>
            <person name="Bassil N.M."/>
            <person name="Lloyd J.R."/>
        </authorList>
    </citation>
    <scope>NUCLEOTIDE SEQUENCE [LARGE SCALE GENOMIC DNA]</scope>
    <source>
        <strain evidence="4 6">NB2006</strain>
    </source>
</reference>
<gene>
    <name evidence="5" type="ORF">AWH56_005800</name>
    <name evidence="4" type="ORF">AWH56_10835</name>
</gene>
<evidence type="ECO:0000313" key="6">
    <source>
        <dbReference type="Proteomes" id="UP000180175"/>
    </source>
</evidence>
<keyword evidence="2" id="KW-0040">ANK repeat</keyword>
<dbReference type="PROSITE" id="PS50088">
    <property type="entry name" value="ANK_REPEAT"/>
    <property type="match status" value="1"/>
</dbReference>
<dbReference type="KEGG" id="aia:AWH56_005800"/>
<feature type="repeat" description="ANK" evidence="2">
    <location>
        <begin position="272"/>
        <end position="304"/>
    </location>
</feature>
<dbReference type="EMBL" id="LQXD01000096">
    <property type="protein sequence ID" value="OIJ16985.1"/>
    <property type="molecule type" value="Genomic_DNA"/>
</dbReference>
<keyword evidence="6" id="KW-1185">Reference proteome</keyword>
<dbReference type="OrthoDB" id="2690990at2"/>
<dbReference type="RefSeq" id="WP_071317148.1">
    <property type="nucleotide sequence ID" value="NZ_CP063356.2"/>
</dbReference>
<accession>A0A1S2LZS6</accession>
<sequence length="472" mass="51617">MKKVLVIFALLIYFMPIMVTHANGDKSNPFYFQAESLHTLGLFKGTNFGFELDRKPNRLEGAVMLVRLLGKEQQALAANYSHPFKDVPNWASPYVGYMYVNKLTSGVNSTTYGAQQHITGAQYGTFLLRALGYEDAKGDFVWSQSVNKLAEVGVIHPLEREVFATTNFLRGHVAALSNQALDVNLKESSNSLLHTLVADGAVSKAAAEKAKQLTSLEANLKLETIMKSHQINKVELLSIFHQGASPQYALELAVGMKESREIFEIAIAKGANINPELYTAITMNDLQLVKLLLDLGANPNYQHPNFDFSPLQLASNGGITSFLLTKQGTRQTYKAERSELIRKLLLQYGAVAKSQDLSGALASWNPSLLEEFLQLGADPNGLVPKTVILNGTSISLIPNRQATSTQPVILQAIDQASWNPSPEALKNVELLIAYGATLEAASQSQLDRILYLAKALDYPTLEAAFVAAGANY</sequence>
<keyword evidence="1" id="KW-0732">Signal</keyword>
<dbReference type="PROSITE" id="PS51272">
    <property type="entry name" value="SLH"/>
    <property type="match status" value="1"/>
</dbReference>
<protein>
    <submittedName>
        <fullName evidence="5">S-layer homology domain-containing protein</fullName>
    </submittedName>
</protein>